<reference evidence="3" key="4">
    <citation type="submission" date="2025-09" db="UniProtKB">
        <authorList>
            <consortium name="Ensembl"/>
        </authorList>
    </citation>
    <scope>IDENTIFICATION</scope>
</reference>
<feature type="compositionally biased region" description="Polar residues" evidence="1">
    <location>
        <begin position="36"/>
        <end position="45"/>
    </location>
</feature>
<keyword evidence="4" id="KW-1185">Reference proteome</keyword>
<protein>
    <recommendedName>
        <fullName evidence="2">Androglobin domain-containing protein</fullName>
    </recommendedName>
</protein>
<reference evidence="4" key="1">
    <citation type="journal article" date="2014" name="PLoS ONE">
        <title>The genome and linkage map of the northern pike (Esox lucius): conserved synteny revealed between the salmonid sister group and the Neoteleostei.</title>
        <authorList>
            <person name="Rondeau E.B."/>
            <person name="Minkley D.R."/>
            <person name="Leong J.S."/>
            <person name="Messmer A.M."/>
            <person name="Jantzen J.R."/>
            <person name="von Schalburg K.R."/>
            <person name="Lemon C."/>
            <person name="Bird N.H."/>
            <person name="Koop B.F."/>
        </authorList>
    </citation>
    <scope>NUCLEOTIDE SEQUENCE</scope>
</reference>
<dbReference type="Ensembl" id="ENSELUT00000025526.3">
    <property type="protein sequence ID" value="ENSELUP00000016240.3"/>
    <property type="gene ID" value="ENSELUG00000016140.3"/>
</dbReference>
<dbReference type="PANTHER" id="PTHR46298">
    <property type="entry name" value="ANDROGLOBIN"/>
    <property type="match status" value="1"/>
</dbReference>
<feature type="domain" description="Androglobin" evidence="2">
    <location>
        <begin position="66"/>
        <end position="123"/>
    </location>
</feature>
<evidence type="ECO:0000256" key="1">
    <source>
        <dbReference type="SAM" id="MobiDB-lite"/>
    </source>
</evidence>
<dbReference type="AlphaFoldDB" id="A0A3P8YJZ4"/>
<dbReference type="PANTHER" id="PTHR46298:SF1">
    <property type="entry name" value="ANDROGLOBIN"/>
    <property type="match status" value="1"/>
</dbReference>
<dbReference type="GeneTree" id="ENSGT00390000014904"/>
<proteinExistence type="predicted"/>
<feature type="compositionally biased region" description="Basic and acidic residues" evidence="1">
    <location>
        <begin position="18"/>
        <end position="35"/>
    </location>
</feature>
<reference evidence="3" key="3">
    <citation type="submission" date="2025-08" db="UniProtKB">
        <authorList>
            <consortium name="Ensembl"/>
        </authorList>
    </citation>
    <scope>IDENTIFICATION</scope>
</reference>
<feature type="region of interest" description="Disordered" evidence="1">
    <location>
        <begin position="113"/>
        <end position="152"/>
    </location>
</feature>
<evidence type="ECO:0000313" key="4">
    <source>
        <dbReference type="Proteomes" id="UP000265140"/>
    </source>
</evidence>
<accession>A0A3P8YJZ4</accession>
<evidence type="ECO:0000313" key="3">
    <source>
        <dbReference type="Ensembl" id="ENSELUP00000016240.3"/>
    </source>
</evidence>
<feature type="compositionally biased region" description="Basic and acidic residues" evidence="1">
    <location>
        <begin position="130"/>
        <end position="152"/>
    </location>
</feature>
<organism evidence="3 4">
    <name type="scientific">Esox lucius</name>
    <name type="common">Northern pike</name>
    <dbReference type="NCBI Taxonomy" id="8010"/>
    <lineage>
        <taxon>Eukaryota</taxon>
        <taxon>Metazoa</taxon>
        <taxon>Chordata</taxon>
        <taxon>Craniata</taxon>
        <taxon>Vertebrata</taxon>
        <taxon>Euteleostomi</taxon>
        <taxon>Actinopterygii</taxon>
        <taxon>Neopterygii</taxon>
        <taxon>Teleostei</taxon>
        <taxon>Protacanthopterygii</taxon>
        <taxon>Esociformes</taxon>
        <taxon>Esocidae</taxon>
        <taxon>Esox</taxon>
    </lineage>
</organism>
<reference evidence="3" key="2">
    <citation type="submission" date="2020-02" db="EMBL/GenBank/DDBJ databases">
        <title>Esox lucius (northern pike) genome, fEsoLuc1, primary haplotype.</title>
        <authorList>
            <person name="Myers G."/>
            <person name="Karagic N."/>
            <person name="Meyer A."/>
            <person name="Pippel M."/>
            <person name="Reichard M."/>
            <person name="Winkler S."/>
            <person name="Tracey A."/>
            <person name="Sims Y."/>
            <person name="Howe K."/>
            <person name="Rhie A."/>
            <person name="Formenti G."/>
            <person name="Durbin R."/>
            <person name="Fedrigo O."/>
            <person name="Jarvis E.D."/>
        </authorList>
    </citation>
    <scope>NUCLEOTIDE SEQUENCE [LARGE SCALE GENOMIC DNA]</scope>
</reference>
<dbReference type="Proteomes" id="UP000265140">
    <property type="component" value="Chromosome 18"/>
</dbReference>
<dbReference type="InterPro" id="IPR053033">
    <property type="entry name" value="Androglobin-like"/>
</dbReference>
<evidence type="ECO:0000259" key="2">
    <source>
        <dbReference type="Pfam" id="PF22070"/>
    </source>
</evidence>
<dbReference type="Bgee" id="ENSELUG00000016140">
    <property type="expression patterns" value="Expressed in mesonephros and 5 other cell types or tissues"/>
</dbReference>
<feature type="region of interest" description="Disordered" evidence="1">
    <location>
        <begin position="18"/>
        <end position="70"/>
    </location>
</feature>
<dbReference type="InterPro" id="IPR054095">
    <property type="entry name" value="Androglobin_V"/>
</dbReference>
<feature type="compositionally biased region" description="Polar residues" evidence="1">
    <location>
        <begin position="58"/>
        <end position="69"/>
    </location>
</feature>
<dbReference type="Pfam" id="PF22070">
    <property type="entry name" value="Androglobin_V"/>
    <property type="match status" value="1"/>
</dbReference>
<sequence length="359" mass="41209">MKNTGDCCQHVLLKVCDKSASHGSPKADEKQDQERTTVTGSTQGVGAQKGMTVMSPPMTDQTQNQTQSPIEKGDHKYIVQAEVLHKSWALDDSQLAFVHTLRDLERNEMKMHYEKQESQKSFTSKGNCKGKVDKDKDKSPAKLGSRMEKSLDQSKPNWTLRVVSDQCNAEAIELKKDTERLDEIRAIQQSWETAEPGRFAKAFQSRLQFLNTLSGATAMTDTGEAATQVQSPDAPVSPSNQEQALLNQPIPSYPHLPMDYTQFIRRQLEVPVVKTQEIEETQRRERVEQIQSWKLEREMVLEQRQLEKVNRKDLMRRQLEMYDGMQVERRARRQKMLVAREEVVYQQLAELCRQEEDAG</sequence>
<name>A0A3P8YJZ4_ESOLU</name>